<comment type="caution">
    <text evidence="2">The sequence shown here is derived from an EMBL/GenBank/DDBJ whole genome shotgun (WGS) entry which is preliminary data.</text>
</comment>
<feature type="region of interest" description="Disordered" evidence="1">
    <location>
        <begin position="52"/>
        <end position="76"/>
    </location>
</feature>
<protein>
    <submittedName>
        <fullName evidence="2">Uncharacterized protein</fullName>
    </submittedName>
</protein>
<accession>A0AAV3QYC1</accession>
<gene>
    <name evidence="2" type="ORF">LIER_22738</name>
</gene>
<keyword evidence="3" id="KW-1185">Reference proteome</keyword>
<dbReference type="EMBL" id="BAABME010006267">
    <property type="protein sequence ID" value="GAA0167900.1"/>
    <property type="molecule type" value="Genomic_DNA"/>
</dbReference>
<feature type="compositionally biased region" description="Low complexity" evidence="1">
    <location>
        <begin position="62"/>
        <end position="72"/>
    </location>
</feature>
<reference evidence="2 3" key="1">
    <citation type="submission" date="2024-01" db="EMBL/GenBank/DDBJ databases">
        <title>The complete chloroplast genome sequence of Lithospermum erythrorhizon: insights into the phylogenetic relationship among Boraginaceae species and the maternal lineages of purple gromwells.</title>
        <authorList>
            <person name="Okada T."/>
            <person name="Watanabe K."/>
        </authorList>
    </citation>
    <scope>NUCLEOTIDE SEQUENCE [LARGE SCALE GENOMIC DNA]</scope>
</reference>
<evidence type="ECO:0000256" key="1">
    <source>
        <dbReference type="SAM" id="MobiDB-lite"/>
    </source>
</evidence>
<organism evidence="2 3">
    <name type="scientific">Lithospermum erythrorhizon</name>
    <name type="common">Purple gromwell</name>
    <name type="synonym">Lithospermum officinale var. erythrorhizon</name>
    <dbReference type="NCBI Taxonomy" id="34254"/>
    <lineage>
        <taxon>Eukaryota</taxon>
        <taxon>Viridiplantae</taxon>
        <taxon>Streptophyta</taxon>
        <taxon>Embryophyta</taxon>
        <taxon>Tracheophyta</taxon>
        <taxon>Spermatophyta</taxon>
        <taxon>Magnoliopsida</taxon>
        <taxon>eudicotyledons</taxon>
        <taxon>Gunneridae</taxon>
        <taxon>Pentapetalae</taxon>
        <taxon>asterids</taxon>
        <taxon>lamiids</taxon>
        <taxon>Boraginales</taxon>
        <taxon>Boraginaceae</taxon>
        <taxon>Boraginoideae</taxon>
        <taxon>Lithospermeae</taxon>
        <taxon>Lithospermum</taxon>
    </lineage>
</organism>
<evidence type="ECO:0000313" key="2">
    <source>
        <dbReference type="EMBL" id="GAA0167900.1"/>
    </source>
</evidence>
<evidence type="ECO:0000313" key="3">
    <source>
        <dbReference type="Proteomes" id="UP001454036"/>
    </source>
</evidence>
<dbReference type="PANTHER" id="PTHR34371:SF2">
    <property type="entry name" value="DUF688 FAMILY PROTEIN"/>
    <property type="match status" value="1"/>
</dbReference>
<feature type="region of interest" description="Disordered" evidence="1">
    <location>
        <begin position="1"/>
        <end position="24"/>
    </location>
</feature>
<dbReference type="Proteomes" id="UP001454036">
    <property type="component" value="Unassembled WGS sequence"/>
</dbReference>
<dbReference type="PANTHER" id="PTHR34371">
    <property type="entry name" value="OS01G0551000 PROTEIN"/>
    <property type="match status" value="1"/>
</dbReference>
<sequence>MASEEEQTGQDEHSTIPTLPLFSLHNIPPSPEHPWMSTPPLYTTSASIPFTWEEEPGKPRLTKTPPGLTKTPSPNTVLDGPYKLLNSSTPKFISSSFRFLHEESLDVGNKKPKRRRLVFPSWRQRTSRNGKKEIVGNSSRSFVFPSTCSEIDSGFQFDEATSDKNVNISRISSRNGSIHSLSPKPQFWASVYQGFKHAIPWKTSRKSRKDVFV</sequence>
<dbReference type="AlphaFoldDB" id="A0AAV3QYC1"/>
<name>A0AAV3QYC1_LITER</name>
<proteinExistence type="predicted"/>